<dbReference type="PRINTS" id="PR00984">
    <property type="entry name" value="TRNASYNTHILE"/>
</dbReference>
<evidence type="ECO:0000259" key="7">
    <source>
        <dbReference type="Pfam" id="PF00133"/>
    </source>
</evidence>
<keyword evidence="2" id="KW-0547">Nucleotide-binding</keyword>
<keyword evidence="5" id="KW-0030">Aminoacyl-tRNA synthetase</keyword>
<feature type="domain" description="Aminoacyl-tRNA synthetase class Ia" evidence="7">
    <location>
        <begin position="64"/>
        <end position="240"/>
    </location>
</feature>
<dbReference type="GO" id="GO:0004822">
    <property type="term" value="F:isoleucine-tRNA ligase activity"/>
    <property type="evidence" value="ECO:0007669"/>
    <property type="project" value="InterPro"/>
</dbReference>
<dbReference type="GO" id="GO:0006428">
    <property type="term" value="P:isoleucyl-tRNA aminoacylation"/>
    <property type="evidence" value="ECO:0007669"/>
    <property type="project" value="InterPro"/>
</dbReference>
<evidence type="ECO:0000256" key="6">
    <source>
        <dbReference type="ARBA" id="ARBA00032665"/>
    </source>
</evidence>
<keyword evidence="3" id="KW-0067">ATP-binding</keyword>
<comment type="caution">
    <text evidence="8">The sequence shown here is derived from an EMBL/GenBank/DDBJ whole genome shotgun (WGS) entry which is preliminary data.</text>
</comment>
<dbReference type="EMBL" id="JAXCGZ010022848">
    <property type="protein sequence ID" value="KAK7022711.1"/>
    <property type="molecule type" value="Genomic_DNA"/>
</dbReference>
<evidence type="ECO:0000256" key="2">
    <source>
        <dbReference type="ARBA" id="ARBA00022741"/>
    </source>
</evidence>
<dbReference type="PANTHER" id="PTHR42765:SF1">
    <property type="entry name" value="ISOLEUCINE--TRNA LIGASE, MITOCHONDRIAL"/>
    <property type="match status" value="1"/>
</dbReference>
<feature type="non-terminal residue" evidence="8">
    <location>
        <position position="240"/>
    </location>
</feature>
<dbReference type="GO" id="GO:0032543">
    <property type="term" value="P:mitochondrial translation"/>
    <property type="evidence" value="ECO:0007669"/>
    <property type="project" value="TreeGrafter"/>
</dbReference>
<dbReference type="PANTHER" id="PTHR42765">
    <property type="entry name" value="SOLEUCYL-TRNA SYNTHETASE"/>
    <property type="match status" value="1"/>
</dbReference>
<evidence type="ECO:0000313" key="9">
    <source>
        <dbReference type="Proteomes" id="UP001381693"/>
    </source>
</evidence>
<dbReference type="Gene3D" id="1.10.10.830">
    <property type="entry name" value="Ile-tRNA synthetase CP2 domain-like"/>
    <property type="match status" value="1"/>
</dbReference>
<feature type="non-terminal residue" evidence="8">
    <location>
        <position position="1"/>
    </location>
</feature>
<dbReference type="Gene3D" id="3.40.50.620">
    <property type="entry name" value="HUPs"/>
    <property type="match status" value="1"/>
</dbReference>
<reference evidence="8 9" key="1">
    <citation type="submission" date="2023-11" db="EMBL/GenBank/DDBJ databases">
        <title>Halocaridina rubra genome assembly.</title>
        <authorList>
            <person name="Smith C."/>
        </authorList>
    </citation>
    <scope>NUCLEOTIDE SEQUENCE [LARGE SCALE GENOMIC DNA]</scope>
    <source>
        <strain evidence="8">EP-1</strain>
        <tissue evidence="8">Whole</tissue>
    </source>
</reference>
<proteinExistence type="predicted"/>
<organism evidence="8 9">
    <name type="scientific">Halocaridina rubra</name>
    <name type="common">Hawaiian red shrimp</name>
    <dbReference type="NCBI Taxonomy" id="373956"/>
    <lineage>
        <taxon>Eukaryota</taxon>
        <taxon>Metazoa</taxon>
        <taxon>Ecdysozoa</taxon>
        <taxon>Arthropoda</taxon>
        <taxon>Crustacea</taxon>
        <taxon>Multicrustacea</taxon>
        <taxon>Malacostraca</taxon>
        <taxon>Eumalacostraca</taxon>
        <taxon>Eucarida</taxon>
        <taxon>Decapoda</taxon>
        <taxon>Pleocyemata</taxon>
        <taxon>Caridea</taxon>
        <taxon>Atyoidea</taxon>
        <taxon>Atyidae</taxon>
        <taxon>Halocaridina</taxon>
    </lineage>
</organism>
<keyword evidence="9" id="KW-1185">Reference proteome</keyword>
<dbReference type="InterPro" id="IPR002301">
    <property type="entry name" value="Ile-tRNA-ligase"/>
</dbReference>
<name>A0AAN8WJA9_HALRR</name>
<evidence type="ECO:0000256" key="3">
    <source>
        <dbReference type="ARBA" id="ARBA00022840"/>
    </source>
</evidence>
<keyword evidence="4" id="KW-0648">Protein biosynthesis</keyword>
<dbReference type="GO" id="GO:0005739">
    <property type="term" value="C:mitochondrion"/>
    <property type="evidence" value="ECO:0007669"/>
    <property type="project" value="TreeGrafter"/>
</dbReference>
<gene>
    <name evidence="8" type="primary">IARS2_1</name>
    <name evidence="8" type="ORF">SK128_001177</name>
</gene>
<dbReference type="InterPro" id="IPR002300">
    <property type="entry name" value="aa-tRNA-synth_Ia"/>
</dbReference>
<dbReference type="AlphaFoldDB" id="A0AAN8WJA9"/>
<dbReference type="Proteomes" id="UP001381693">
    <property type="component" value="Unassembled WGS sequence"/>
</dbReference>
<dbReference type="Pfam" id="PF00133">
    <property type="entry name" value="tRNA-synt_1"/>
    <property type="match status" value="1"/>
</dbReference>
<dbReference type="InterPro" id="IPR050081">
    <property type="entry name" value="Ile-tRNA_ligase"/>
</dbReference>
<dbReference type="InterPro" id="IPR014729">
    <property type="entry name" value="Rossmann-like_a/b/a_fold"/>
</dbReference>
<evidence type="ECO:0000313" key="8">
    <source>
        <dbReference type="EMBL" id="KAK7022711.1"/>
    </source>
</evidence>
<evidence type="ECO:0000256" key="4">
    <source>
        <dbReference type="ARBA" id="ARBA00022917"/>
    </source>
</evidence>
<dbReference type="GO" id="GO:0005524">
    <property type="term" value="F:ATP binding"/>
    <property type="evidence" value="ECO:0007669"/>
    <property type="project" value="UniProtKB-KW"/>
</dbReference>
<keyword evidence="1 8" id="KW-0436">Ligase</keyword>
<dbReference type="SUPFAM" id="SSF52374">
    <property type="entry name" value="Nucleotidylyl transferase"/>
    <property type="match status" value="1"/>
</dbReference>
<evidence type="ECO:0000256" key="5">
    <source>
        <dbReference type="ARBA" id="ARBA00023146"/>
    </source>
</evidence>
<sequence length="240" mass="27037">ECRVDDNGRYDATTGPDLQGKSVLSEGNDIVLQLLSKPDGPGAQSVVLNKGTFIHSYPYDWRTKEPVLIRASKQWFIDTERLKAKALEALRNVQILPSDVKSGMVGMLKKRPYWCISRQRVWGCPIPVFYDAEYGTPIISREIIERVAEIVRLRGADSWWELPETELLPSNFVEKCKQEGKRLPQKGSDILDIWFDSGSSWHCVLGGPSADLYLEGIDQFTGWFQSSLLTSVAVNAKAPY</sequence>
<evidence type="ECO:0000256" key="1">
    <source>
        <dbReference type="ARBA" id="ARBA00022598"/>
    </source>
</evidence>
<protein>
    <recommendedName>
        <fullName evidence="6">Isoleucyl-tRNA synthetase</fullName>
    </recommendedName>
</protein>
<accession>A0AAN8WJA9</accession>